<dbReference type="OrthoDB" id="1493187at2"/>
<evidence type="ECO:0000313" key="2">
    <source>
        <dbReference type="EMBL" id="SDM95779.1"/>
    </source>
</evidence>
<keyword evidence="3" id="KW-1185">Reference proteome</keyword>
<dbReference type="RefSeq" id="WP_090706528.1">
    <property type="nucleotide sequence ID" value="NZ_FNHH01000030.1"/>
</dbReference>
<feature type="chain" id="PRO_5011563739" evidence="1">
    <location>
        <begin position="24"/>
        <end position="309"/>
    </location>
</feature>
<proteinExistence type="predicted"/>
<keyword evidence="1" id="KW-0732">Signal</keyword>
<dbReference type="Proteomes" id="UP000199226">
    <property type="component" value="Unassembled WGS sequence"/>
</dbReference>
<dbReference type="Pfam" id="PF11751">
    <property type="entry name" value="PorP_SprF"/>
    <property type="match status" value="1"/>
</dbReference>
<dbReference type="AlphaFoldDB" id="A0A1G9XG50"/>
<accession>A0A1G9XG50</accession>
<name>A0A1G9XG50_9SPHI</name>
<organism evidence="2 3">
    <name type="scientific">Daejeonella rubra</name>
    <dbReference type="NCBI Taxonomy" id="990371"/>
    <lineage>
        <taxon>Bacteria</taxon>
        <taxon>Pseudomonadati</taxon>
        <taxon>Bacteroidota</taxon>
        <taxon>Sphingobacteriia</taxon>
        <taxon>Sphingobacteriales</taxon>
        <taxon>Sphingobacteriaceae</taxon>
        <taxon>Daejeonella</taxon>
    </lineage>
</organism>
<evidence type="ECO:0000313" key="3">
    <source>
        <dbReference type="Proteomes" id="UP000199226"/>
    </source>
</evidence>
<evidence type="ECO:0000256" key="1">
    <source>
        <dbReference type="SAM" id="SignalP"/>
    </source>
</evidence>
<dbReference type="EMBL" id="FNHH01000030">
    <property type="protein sequence ID" value="SDM95779.1"/>
    <property type="molecule type" value="Genomic_DNA"/>
</dbReference>
<dbReference type="STRING" id="990371.SAMN05421813_13044"/>
<dbReference type="NCBIfam" id="TIGR03519">
    <property type="entry name" value="T9SS_PorP_fam"/>
    <property type="match status" value="1"/>
</dbReference>
<feature type="signal peptide" evidence="1">
    <location>
        <begin position="1"/>
        <end position="23"/>
    </location>
</feature>
<dbReference type="InterPro" id="IPR019861">
    <property type="entry name" value="PorP/SprF_Bacteroidetes"/>
</dbReference>
<protein>
    <submittedName>
        <fullName evidence="2">Type IX secretion system membrane protein, PorP/SprF family</fullName>
    </submittedName>
</protein>
<gene>
    <name evidence="2" type="ORF">SAMN05421813_13044</name>
</gene>
<sequence>MNNKTYLLALFMLLTALPSMLCAQQLPLYSQYMFNTLEINPAYAGFKQSMQFTSVFRKQFNGIKDSPQTAMISGDMPIGDTKLGVGLKIVDDRISVTQNFGAQLAMSYRIEGENSNLSFGLQAGALNYKTDFSKLNITNAGDPVFAQNLNAMAANFGTGMFFNTSKFYAGLSSPNLVRAHLRKTDVALSEYTVKQSLHVYLNAGYLITLNDNFVLKPSFLLRGVKGIPLNYDINANLFFREIMSGGVSYRNNSALVGLLDFRLIPTLRLGYAYDYNLGRINNFAKATHEIILRFHIPIDKDELMPSYMF</sequence>
<reference evidence="3" key="1">
    <citation type="submission" date="2016-10" db="EMBL/GenBank/DDBJ databases">
        <authorList>
            <person name="Varghese N."/>
            <person name="Submissions S."/>
        </authorList>
    </citation>
    <scope>NUCLEOTIDE SEQUENCE [LARGE SCALE GENOMIC DNA]</scope>
    <source>
        <strain evidence="3">DSM 24536</strain>
    </source>
</reference>